<dbReference type="InterPro" id="IPR017938">
    <property type="entry name" value="Riboflavin_synthase-like_b-brl"/>
</dbReference>
<dbReference type="SUPFAM" id="SSF63380">
    <property type="entry name" value="Riboflavin synthase domain-like"/>
    <property type="match status" value="1"/>
</dbReference>
<organism evidence="10 11">
    <name type="scientific">Tegillarca granosa</name>
    <name type="common">Malaysian cockle</name>
    <name type="synonym">Anadara granosa</name>
    <dbReference type="NCBI Taxonomy" id="220873"/>
    <lineage>
        <taxon>Eukaryota</taxon>
        <taxon>Metazoa</taxon>
        <taxon>Spiralia</taxon>
        <taxon>Lophotrochozoa</taxon>
        <taxon>Mollusca</taxon>
        <taxon>Bivalvia</taxon>
        <taxon>Autobranchia</taxon>
        <taxon>Pteriomorphia</taxon>
        <taxon>Arcoida</taxon>
        <taxon>Arcoidea</taxon>
        <taxon>Arcidae</taxon>
        <taxon>Tegillarca</taxon>
    </lineage>
</organism>
<keyword evidence="11" id="KW-1185">Reference proteome</keyword>
<dbReference type="InterPro" id="IPR003097">
    <property type="entry name" value="CysJ-like_FAD-binding"/>
</dbReference>
<dbReference type="SUPFAM" id="SSF52343">
    <property type="entry name" value="Ferredoxin reductase-like, C-terminal NADP-linked domain"/>
    <property type="match status" value="1"/>
</dbReference>
<dbReference type="Gene3D" id="1.20.990.10">
    <property type="entry name" value="NADPH-cytochrome p450 Reductase, Chain A, domain 3"/>
    <property type="match status" value="1"/>
</dbReference>
<comment type="cofactor">
    <cofactor evidence="1">
        <name>FMN</name>
        <dbReference type="ChEBI" id="CHEBI:58210"/>
    </cofactor>
</comment>
<evidence type="ECO:0000256" key="8">
    <source>
        <dbReference type="ARBA" id="ARBA00023002"/>
    </source>
</evidence>
<dbReference type="InterPro" id="IPR001094">
    <property type="entry name" value="Flavdoxin-like"/>
</dbReference>
<comment type="cofactor">
    <cofactor evidence="2">
        <name>FAD</name>
        <dbReference type="ChEBI" id="CHEBI:57692"/>
    </cofactor>
</comment>
<evidence type="ECO:0000256" key="3">
    <source>
        <dbReference type="ARBA" id="ARBA00022605"/>
    </source>
</evidence>
<evidence type="ECO:0000313" key="11">
    <source>
        <dbReference type="Proteomes" id="UP001217089"/>
    </source>
</evidence>
<reference evidence="10 11" key="1">
    <citation type="submission" date="2022-12" db="EMBL/GenBank/DDBJ databases">
        <title>Chromosome-level genome of Tegillarca granosa.</title>
        <authorList>
            <person name="Kim J."/>
        </authorList>
    </citation>
    <scope>NUCLEOTIDE SEQUENCE [LARGE SCALE GENOMIC DNA]</scope>
    <source>
        <strain evidence="10">Teg-2019</strain>
        <tissue evidence="10">Adductor muscle</tissue>
    </source>
</reference>
<proteinExistence type="predicted"/>
<dbReference type="SUPFAM" id="SSF52218">
    <property type="entry name" value="Flavoproteins"/>
    <property type="match status" value="1"/>
</dbReference>
<dbReference type="InterPro" id="IPR023173">
    <property type="entry name" value="NADPH_Cyt_P450_Rdtase_alpha"/>
</dbReference>
<keyword evidence="3" id="KW-0028">Amino-acid biosynthesis</keyword>
<name>A0ABQ9ERB8_TEGGR</name>
<dbReference type="PANTHER" id="PTHR19384:SF84">
    <property type="entry name" value="METHIONINE SYNTHASE REDUCTASE"/>
    <property type="match status" value="1"/>
</dbReference>
<dbReference type="InterPro" id="IPR039261">
    <property type="entry name" value="FNR_nucleotide-bd"/>
</dbReference>
<keyword evidence="6" id="KW-0274">FAD</keyword>
<evidence type="ECO:0000313" key="10">
    <source>
        <dbReference type="EMBL" id="KAJ8306916.1"/>
    </source>
</evidence>
<dbReference type="PANTHER" id="PTHR19384">
    <property type="entry name" value="NITRIC OXIDE SYNTHASE-RELATED"/>
    <property type="match status" value="1"/>
</dbReference>
<evidence type="ECO:0000256" key="6">
    <source>
        <dbReference type="ARBA" id="ARBA00022827"/>
    </source>
</evidence>
<evidence type="ECO:0000259" key="9">
    <source>
        <dbReference type="PROSITE" id="PS50902"/>
    </source>
</evidence>
<sequence length="526" mass="59414">MPGEQKNSFLLLYGSQTGQAKAIAEEIAEKAETQHNLKANVYCLSQTEKKFNIEKEKCVVIVTSTTGDGEPPDTAAKFFRRLNKKTLQEDYLSNINYTLLGLGDSNYTNFCKCGKAVDKRLEELGAKRFYPSGFADDAVGLEVVVEPWMDGLFPVLQRFLGLTPHDSESSLANMDNKCLNGHVKSNSTSDDLKNTDSVITNDSINISDAVNTNEINSSQLKQEISKNGLAFPSAATAVTMATVISAKQLTREDAVKRTLCLCLDIKNSDIKYLPGDAVSVVCTNSEDEVNNLFKRLDISHVADQVCKFDILPDTKKRNPSVPSHIPHKFTLKHVFKTCVDIRDAPKKALIRSLVEFTTNQSEKRRLQELCSKQGADHYSKFIRESRISLLDLLLTFPSCNPPVERILEHLPRLQPRPYSVCRSELEGFEESGILSKYCVSFSRDEQQDDLPRYVQDNLLLHSSEVMTLLESDAMVYVCGDAKNMAKDVNEAFLQIIQKEREYTEEEAKRYVMKMRLYKKYMEDVWT</sequence>
<comment type="caution">
    <text evidence="10">The sequence shown here is derived from an EMBL/GenBank/DDBJ whole genome shotgun (WGS) entry which is preliminary data.</text>
</comment>
<evidence type="ECO:0000256" key="5">
    <source>
        <dbReference type="ARBA" id="ARBA00022643"/>
    </source>
</evidence>
<dbReference type="Proteomes" id="UP001217089">
    <property type="component" value="Unassembled WGS sequence"/>
</dbReference>
<evidence type="ECO:0000256" key="2">
    <source>
        <dbReference type="ARBA" id="ARBA00001974"/>
    </source>
</evidence>
<dbReference type="InterPro" id="IPR008254">
    <property type="entry name" value="Flavodoxin/NO_synth"/>
</dbReference>
<dbReference type="PRINTS" id="PR00369">
    <property type="entry name" value="FLAVODOXIN"/>
</dbReference>
<evidence type="ECO:0000256" key="7">
    <source>
        <dbReference type="ARBA" id="ARBA00022857"/>
    </source>
</evidence>
<protein>
    <recommendedName>
        <fullName evidence="9">Flavodoxin-like domain-containing protein</fullName>
    </recommendedName>
</protein>
<gene>
    <name evidence="10" type="ORF">KUTeg_015000</name>
</gene>
<dbReference type="EMBL" id="JARBDR010000793">
    <property type="protein sequence ID" value="KAJ8306916.1"/>
    <property type="molecule type" value="Genomic_DNA"/>
</dbReference>
<dbReference type="Pfam" id="PF00258">
    <property type="entry name" value="Flavodoxin_1"/>
    <property type="match status" value="1"/>
</dbReference>
<keyword evidence="4" id="KW-0285">Flavoprotein</keyword>
<dbReference type="Pfam" id="PF00667">
    <property type="entry name" value="FAD_binding_1"/>
    <property type="match status" value="1"/>
</dbReference>
<dbReference type="Gene3D" id="3.40.50.80">
    <property type="entry name" value="Nucleotide-binding domain of ferredoxin-NADP reductase (FNR) module"/>
    <property type="match status" value="1"/>
</dbReference>
<keyword evidence="7" id="KW-0521">NADP</keyword>
<dbReference type="InterPro" id="IPR029039">
    <property type="entry name" value="Flavoprotein-like_sf"/>
</dbReference>
<feature type="domain" description="Flavodoxin-like" evidence="9">
    <location>
        <begin position="9"/>
        <end position="153"/>
    </location>
</feature>
<accession>A0ABQ9ERB8</accession>
<evidence type="ECO:0000256" key="1">
    <source>
        <dbReference type="ARBA" id="ARBA00001917"/>
    </source>
</evidence>
<dbReference type="PROSITE" id="PS50902">
    <property type="entry name" value="FLAVODOXIN_LIKE"/>
    <property type="match status" value="1"/>
</dbReference>
<dbReference type="Gene3D" id="3.40.50.360">
    <property type="match status" value="1"/>
</dbReference>
<evidence type="ECO:0000256" key="4">
    <source>
        <dbReference type="ARBA" id="ARBA00022630"/>
    </source>
</evidence>
<keyword evidence="8" id="KW-0560">Oxidoreductase</keyword>
<keyword evidence="5" id="KW-0288">FMN</keyword>